<evidence type="ECO:0000313" key="2">
    <source>
        <dbReference type="Proteomes" id="UP000007115"/>
    </source>
</evidence>
<dbReference type="STRING" id="413071.G9MKQ8"/>
<dbReference type="OrthoDB" id="3796612at2759"/>
<sequence length="287" mass="32159">MTAIHNAPDIPPFQLFLEASEANYHTLNDGNEINRSNVTDDATDGFTIMASLEKVIHGEGTNLHSFIGFHIVLCGANYKRRFKVVTITIRFEDEAKPLQDDPEVVSIWPDTEYIWQGMTKDIQDTKSLGGTVEGGAYGAKVTLEGKWQRQETFVRNTPARISGEKTLLKRRGGSHKNAMRIRMWENPQEESGVLRELRTGILIRRNEQVRSALRRTSRLRPRPTCGINYLDADDVAGVNGGIPSAAMVRAYGEAASCVELTDVSKRVKKEDGEWRNVEQSDIRPTST</sequence>
<dbReference type="eggNOG" id="ENOG502RJQE">
    <property type="taxonomic scope" value="Eukaryota"/>
</dbReference>
<dbReference type="Proteomes" id="UP000007115">
    <property type="component" value="Unassembled WGS sequence"/>
</dbReference>
<comment type="caution">
    <text evidence="1">The sequence shown here is derived from an EMBL/GenBank/DDBJ whole genome shotgun (WGS) entry which is preliminary data.</text>
</comment>
<accession>G9MKQ8</accession>
<dbReference type="RefSeq" id="XP_013959006.1">
    <property type="nucleotide sequence ID" value="XM_014103531.1"/>
</dbReference>
<dbReference type="HOGENOM" id="CLU_969978_0_0_1"/>
<protein>
    <submittedName>
        <fullName evidence="1">Uncharacterized protein</fullName>
    </submittedName>
</protein>
<dbReference type="InParanoid" id="G9MKQ8"/>
<keyword evidence="2" id="KW-1185">Reference proteome</keyword>
<dbReference type="GeneID" id="25791479"/>
<proteinExistence type="predicted"/>
<dbReference type="AlphaFoldDB" id="G9MKQ8"/>
<organism evidence="1 2">
    <name type="scientific">Hypocrea virens (strain Gv29-8 / FGSC 10586)</name>
    <name type="common">Gliocladium virens</name>
    <name type="synonym">Trichoderma virens</name>
    <dbReference type="NCBI Taxonomy" id="413071"/>
    <lineage>
        <taxon>Eukaryota</taxon>
        <taxon>Fungi</taxon>
        <taxon>Dikarya</taxon>
        <taxon>Ascomycota</taxon>
        <taxon>Pezizomycotina</taxon>
        <taxon>Sordariomycetes</taxon>
        <taxon>Hypocreomycetidae</taxon>
        <taxon>Hypocreales</taxon>
        <taxon>Hypocreaceae</taxon>
        <taxon>Trichoderma</taxon>
    </lineage>
</organism>
<evidence type="ECO:0000313" key="1">
    <source>
        <dbReference type="EMBL" id="EHK24805.1"/>
    </source>
</evidence>
<dbReference type="VEuPathDB" id="FungiDB:TRIVIDRAFT_220244"/>
<reference evidence="1 2" key="1">
    <citation type="journal article" date="2011" name="Genome Biol.">
        <title>Comparative genome sequence analysis underscores mycoparasitism as the ancestral life style of Trichoderma.</title>
        <authorList>
            <person name="Kubicek C.P."/>
            <person name="Herrera-Estrella A."/>
            <person name="Seidl-Seiboth V."/>
            <person name="Martinez D.A."/>
            <person name="Druzhinina I.S."/>
            <person name="Thon M."/>
            <person name="Zeilinger S."/>
            <person name="Casas-Flores S."/>
            <person name="Horwitz B.A."/>
            <person name="Mukherjee P.K."/>
            <person name="Mukherjee M."/>
            <person name="Kredics L."/>
            <person name="Alcaraz L.D."/>
            <person name="Aerts A."/>
            <person name="Antal Z."/>
            <person name="Atanasova L."/>
            <person name="Cervantes-Badillo M.G."/>
            <person name="Challacombe J."/>
            <person name="Chertkov O."/>
            <person name="McCluskey K."/>
            <person name="Coulpier F."/>
            <person name="Deshpande N."/>
            <person name="von Doehren H."/>
            <person name="Ebbole D.J."/>
            <person name="Esquivel-Naranjo E.U."/>
            <person name="Fekete E."/>
            <person name="Flipphi M."/>
            <person name="Glaser F."/>
            <person name="Gomez-Rodriguez E.Y."/>
            <person name="Gruber S."/>
            <person name="Han C."/>
            <person name="Henrissat B."/>
            <person name="Hermosa R."/>
            <person name="Hernandez-Onate M."/>
            <person name="Karaffa L."/>
            <person name="Kosti I."/>
            <person name="Le Crom S."/>
            <person name="Lindquist E."/>
            <person name="Lucas S."/>
            <person name="Luebeck M."/>
            <person name="Luebeck P.S."/>
            <person name="Margeot A."/>
            <person name="Metz B."/>
            <person name="Misra M."/>
            <person name="Nevalainen H."/>
            <person name="Omann M."/>
            <person name="Packer N."/>
            <person name="Perrone G."/>
            <person name="Uresti-Rivera E.E."/>
            <person name="Salamov A."/>
            <person name="Schmoll M."/>
            <person name="Seiboth B."/>
            <person name="Shapiro H."/>
            <person name="Sukno S."/>
            <person name="Tamayo-Ramos J.A."/>
            <person name="Tisch D."/>
            <person name="Wiest A."/>
            <person name="Wilkinson H.H."/>
            <person name="Zhang M."/>
            <person name="Coutinho P.M."/>
            <person name="Kenerley C.M."/>
            <person name="Monte E."/>
            <person name="Baker S.E."/>
            <person name="Grigoriev I.V."/>
        </authorList>
    </citation>
    <scope>NUCLEOTIDE SEQUENCE [LARGE SCALE GENOMIC DNA]</scope>
    <source>
        <strain evidence="2">Gv29-8 / FGSC 10586</strain>
    </source>
</reference>
<dbReference type="EMBL" id="ABDF02000004">
    <property type="protein sequence ID" value="EHK24805.1"/>
    <property type="molecule type" value="Genomic_DNA"/>
</dbReference>
<dbReference type="OMA" id="DANMHTL"/>
<gene>
    <name evidence="1" type="ORF">TRIVIDRAFT_220244</name>
</gene>
<name>G9MKQ8_HYPVG</name>